<keyword evidence="8" id="KW-1185">Reference proteome</keyword>
<comment type="subcellular location">
    <subcellularLocation>
        <location evidence="1">Membrane</location>
        <topology evidence="1">Multi-pass membrane protein</topology>
    </subcellularLocation>
</comment>
<keyword evidence="3 7" id="KW-0812">Transmembrane</keyword>
<evidence type="ECO:0000256" key="7">
    <source>
        <dbReference type="SAM" id="Phobius"/>
    </source>
</evidence>
<dbReference type="Pfam" id="PF04103">
    <property type="entry name" value="CD20"/>
    <property type="match status" value="1"/>
</dbReference>
<feature type="transmembrane region" description="Helical" evidence="7">
    <location>
        <begin position="295"/>
        <end position="314"/>
    </location>
</feature>
<feature type="region of interest" description="Disordered" evidence="6">
    <location>
        <begin position="1"/>
        <end position="28"/>
    </location>
</feature>
<dbReference type="InterPro" id="IPR030417">
    <property type="entry name" value="MS4A"/>
</dbReference>
<accession>A0ABM4ZGY4</accession>
<organism evidence="8 9">
    <name type="scientific">Vulpes vulpes</name>
    <name type="common">Red fox</name>
    <dbReference type="NCBI Taxonomy" id="9627"/>
    <lineage>
        <taxon>Eukaryota</taxon>
        <taxon>Metazoa</taxon>
        <taxon>Chordata</taxon>
        <taxon>Craniata</taxon>
        <taxon>Vertebrata</taxon>
        <taxon>Euteleostomi</taxon>
        <taxon>Mammalia</taxon>
        <taxon>Eutheria</taxon>
        <taxon>Laurasiatheria</taxon>
        <taxon>Carnivora</taxon>
        <taxon>Caniformia</taxon>
        <taxon>Canidae</taxon>
        <taxon>Vulpes</taxon>
    </lineage>
</organism>
<sequence>MRKGRKLLPLGDCGPGKKQAFPESSSLSRNPGEELLCRLTVKDVAPAEAIAGGTNASLNPPDNLARFAFSLQIYRFEEILERHSGTLNQLTLPSQKKEPAVHLSTAFGVQKYSGEECRFDLTEVCSGGKYCIWAEGTCLGSVALTRHAAGIAGLKKAFRKDPPRAESAGDDIMRSSFSAAMATTQGPEGTTPGTGSGVYQPEQTAILRSHLHKGISEKFLKGEPKALGVVQILIALMVLSFTIIHLSITLPFKESGLLGEHDLFRIVGSLMFITSGSLSVAAGNRTTKGLIRSSLGVNITSSILAAIGAFYNVIHLDNFKYSFFGCRHDTKTGACLTFLFILMGLDATVILLNVLEFCIAVSLSSFGCKVTCCHTDEVVWIMPSNPHVAETAAPAPFAAGLMPPTD</sequence>
<evidence type="ECO:0000256" key="3">
    <source>
        <dbReference type="ARBA" id="ARBA00022692"/>
    </source>
</evidence>
<keyword evidence="5 7" id="KW-0472">Membrane</keyword>
<evidence type="ECO:0000256" key="6">
    <source>
        <dbReference type="SAM" id="MobiDB-lite"/>
    </source>
</evidence>
<evidence type="ECO:0000256" key="4">
    <source>
        <dbReference type="ARBA" id="ARBA00022989"/>
    </source>
</evidence>
<feature type="transmembrane region" description="Helical" evidence="7">
    <location>
        <begin position="334"/>
        <end position="355"/>
    </location>
</feature>
<evidence type="ECO:0000256" key="2">
    <source>
        <dbReference type="ARBA" id="ARBA00009565"/>
    </source>
</evidence>
<evidence type="ECO:0000256" key="5">
    <source>
        <dbReference type="ARBA" id="ARBA00023136"/>
    </source>
</evidence>
<keyword evidence="4 7" id="KW-1133">Transmembrane helix</keyword>
<feature type="transmembrane region" description="Helical" evidence="7">
    <location>
        <begin position="263"/>
        <end position="283"/>
    </location>
</feature>
<dbReference type="InterPro" id="IPR007237">
    <property type="entry name" value="CD20-like"/>
</dbReference>
<name>A0ABM4ZGY4_VULVU</name>
<dbReference type="RefSeq" id="XP_072601811.1">
    <property type="nucleotide sequence ID" value="XM_072745710.1"/>
</dbReference>
<feature type="transmembrane region" description="Helical" evidence="7">
    <location>
        <begin position="226"/>
        <end position="248"/>
    </location>
</feature>
<evidence type="ECO:0000313" key="9">
    <source>
        <dbReference type="RefSeq" id="XP_072601811.1"/>
    </source>
</evidence>
<proteinExistence type="inferred from homology"/>
<evidence type="ECO:0000256" key="1">
    <source>
        <dbReference type="ARBA" id="ARBA00004141"/>
    </source>
</evidence>
<dbReference type="PANTHER" id="PTHR23320">
    <property type="entry name" value="MEMBRANE-SPANNING 4-DOMAINS SUBFAMILY A MS4A -RELATED"/>
    <property type="match status" value="1"/>
</dbReference>
<gene>
    <name evidence="9" type="primary">LOC112935036</name>
</gene>
<protein>
    <submittedName>
        <fullName evidence="9">Membrane-spanning 4-domains subfamily A member 4A</fullName>
    </submittedName>
</protein>
<dbReference type="PANTHER" id="PTHR23320:SF128">
    <property type="entry name" value="MEMBRANE-SPANNING 4-DOMAINS SUBFAMILY A MEMBER 4A"/>
    <property type="match status" value="1"/>
</dbReference>
<dbReference type="Proteomes" id="UP001652641">
    <property type="component" value="Unplaced"/>
</dbReference>
<reference evidence="9" key="1">
    <citation type="submission" date="2025-08" db="UniProtKB">
        <authorList>
            <consortium name="RefSeq"/>
        </authorList>
    </citation>
    <scope>IDENTIFICATION</scope>
    <source>
        <tissue evidence="9">Cell line</tissue>
    </source>
</reference>
<comment type="similarity">
    <text evidence="2">Belongs to the MS4A family.</text>
</comment>
<evidence type="ECO:0000313" key="8">
    <source>
        <dbReference type="Proteomes" id="UP001652641"/>
    </source>
</evidence>
<dbReference type="GeneID" id="112935036"/>